<dbReference type="Gene3D" id="1.10.150.20">
    <property type="entry name" value="5' to 3' exonuclease, C-terminal subdomain"/>
    <property type="match status" value="1"/>
</dbReference>
<dbReference type="InterPro" id="IPR020588">
    <property type="entry name" value="RecA_ATP-bd"/>
</dbReference>
<dbReference type="AlphaFoldDB" id="A0A7J4IZD8"/>
<dbReference type="EMBL" id="DUGC01000053">
    <property type="protein sequence ID" value="HIH09655.1"/>
    <property type="molecule type" value="Genomic_DNA"/>
</dbReference>
<dbReference type="NCBIfam" id="TIGR01443">
    <property type="entry name" value="intein_Cterm"/>
    <property type="match status" value="1"/>
</dbReference>
<keyword evidence="3" id="KW-0067">ATP-binding</keyword>
<dbReference type="PANTHER" id="PTHR22942">
    <property type="entry name" value="RECA/RAD51/RADA DNA STRAND-PAIRING FAMILY MEMBER"/>
    <property type="match status" value="1"/>
</dbReference>
<dbReference type="InterPro" id="IPR030934">
    <property type="entry name" value="Intein_C"/>
</dbReference>
<dbReference type="InterPro" id="IPR003586">
    <property type="entry name" value="Hint_dom_C"/>
</dbReference>
<dbReference type="InterPro" id="IPR010995">
    <property type="entry name" value="DNA_repair_Rad51/TF_NusA_a-hlx"/>
</dbReference>
<dbReference type="InterPro" id="IPR004042">
    <property type="entry name" value="Intein_endonuc_central"/>
</dbReference>
<dbReference type="Gene3D" id="3.40.50.300">
    <property type="entry name" value="P-loop containing nucleotide triphosphate hydrolases"/>
    <property type="match status" value="2"/>
</dbReference>
<dbReference type="SUPFAM" id="SSF47794">
    <property type="entry name" value="Rad51 N-terminal domain-like"/>
    <property type="match status" value="1"/>
</dbReference>
<dbReference type="PROSITE" id="PS50818">
    <property type="entry name" value="INTEIN_C_TER"/>
    <property type="match status" value="1"/>
</dbReference>
<dbReference type="GO" id="GO:0016539">
    <property type="term" value="P:intein-mediated protein splicing"/>
    <property type="evidence" value="ECO:0007669"/>
    <property type="project" value="InterPro"/>
</dbReference>
<dbReference type="CDD" id="cd00081">
    <property type="entry name" value="Hint"/>
    <property type="match status" value="1"/>
</dbReference>
<dbReference type="GO" id="GO:0006281">
    <property type="term" value="P:DNA repair"/>
    <property type="evidence" value="ECO:0007669"/>
    <property type="project" value="InterPro"/>
</dbReference>
<dbReference type="SMART" id="SM00306">
    <property type="entry name" value="HintN"/>
    <property type="match status" value="1"/>
</dbReference>
<evidence type="ECO:0000259" key="7">
    <source>
        <dbReference type="PROSITE" id="PS50163"/>
    </source>
</evidence>
<dbReference type="SUPFAM" id="SSF52540">
    <property type="entry name" value="P-loop containing nucleoside triphosphate hydrolases"/>
    <property type="match status" value="2"/>
</dbReference>
<feature type="domain" description="RecA family profile 1" evidence="6">
    <location>
        <begin position="628"/>
        <end position="763"/>
    </location>
</feature>
<evidence type="ECO:0000256" key="3">
    <source>
        <dbReference type="ARBA" id="ARBA00022840"/>
    </source>
</evidence>
<dbReference type="SMART" id="SM00305">
    <property type="entry name" value="HintC"/>
    <property type="match status" value="1"/>
</dbReference>
<dbReference type="InterPro" id="IPR006141">
    <property type="entry name" value="Intein_N"/>
</dbReference>
<dbReference type="SUPFAM" id="SSF55608">
    <property type="entry name" value="Homing endonucleases"/>
    <property type="match status" value="1"/>
</dbReference>
<dbReference type="GO" id="GO:0004519">
    <property type="term" value="F:endonuclease activity"/>
    <property type="evidence" value="ECO:0007669"/>
    <property type="project" value="InterPro"/>
</dbReference>
<dbReference type="PROSITE" id="PS50819">
    <property type="entry name" value="INTEIN_ENDONUCLEASE"/>
    <property type="match status" value="1"/>
</dbReference>
<dbReference type="Proteomes" id="UP000565078">
    <property type="component" value="Unassembled WGS sequence"/>
</dbReference>
<sequence>MAKEIKSIEDLPGIGPQASEKLIAAGYKSIESIAISSPAELIEAAGLGEGTAEKAIKAARDTLDMGYVTAADIAERRKLVGRLTTGSKEVDTLIGGGIETQSITEVYGKFASGKCVSKDTKLFYFNPDKAHLKSMEDVYNNYAVNERPFDGGFLAELKRPIEVIGIDKHGNPQKAVAANLFREHCKTLRVVKTERGASLELTENHPLLSLNEEGVQWKPSGLLEEGDFIGVPEKIDFAGKSDLTQEDAYFLGLYAAEGCANPCSITIFDRKAQAWLIGYIERRFGYKPYFDEKRNLIVFQKPTKELLGGLAKTNAYNKFVPEEILTSPQETAKAFLAGYLDGDGEVSNCIVSGTRAKTLSEELAYLFNRLGISVTATMSIIKGKEFYKNFVTEPKAKLVLADIMKKHSLLKKDNAITSEKNISTKYGIPIQAITPIYKRVYAKLSGSRRRFNQWSKKAMVENGFQTLFVSFFGKEPNMERITKKTLGDMLGFFTMRMTEIQYGKELLKEPTHENVMKALSVMPFETTQIRTEMRMKKSTFQNYITRKMSPEKANEISKALTTMAQRLLGDEELRKDIGTLKLVMESQTKWEKITAIQSKEYNDWVYDLVVPEVHSFIGGNKPVFLHNTQWCFQTAVTVQLPKEKGGLEGGCLYIDSENSFRPERVIAIAQSHGLDPEATLKNILVARAYNSDHQILLADKADELVKEKGIKLVIVDSLTAQFRAEFVGRGTLAERQQKLNKHMRTLQKLAEMNNIVVLVTNQVMERPDILFGDPTAPIGGNIVGHASKTRLYLRKGKEDKRVAKLVDSPSLPDGEAIYRVTETGIVDVEE</sequence>
<name>A0A7J4IZD8_9ARCH</name>
<keyword evidence="4" id="KW-0651">Protein splicing</keyword>
<dbReference type="Gene3D" id="2.170.16.10">
    <property type="entry name" value="Hedgehog/Intein (Hint) domain"/>
    <property type="match status" value="2"/>
</dbReference>
<evidence type="ECO:0000256" key="1">
    <source>
        <dbReference type="ARBA" id="ARBA00022741"/>
    </source>
</evidence>
<dbReference type="InterPro" id="IPR027417">
    <property type="entry name" value="P-loop_NTPase"/>
</dbReference>
<dbReference type="GO" id="GO:0005524">
    <property type="term" value="F:ATP binding"/>
    <property type="evidence" value="ECO:0007669"/>
    <property type="project" value="UniProtKB-KW"/>
</dbReference>
<keyword evidence="1" id="KW-0547">Nucleotide-binding</keyword>
<gene>
    <name evidence="9" type="primary">radA</name>
    <name evidence="9" type="ORF">HA254_03200</name>
</gene>
<dbReference type="GO" id="GO:0003677">
    <property type="term" value="F:DNA binding"/>
    <property type="evidence" value="ECO:0007669"/>
    <property type="project" value="UniProtKB-KW"/>
</dbReference>
<dbReference type="NCBIfam" id="NF003301">
    <property type="entry name" value="PRK04301.1"/>
    <property type="match status" value="1"/>
</dbReference>
<dbReference type="Gene3D" id="3.10.28.10">
    <property type="entry name" value="Homing endonucleases"/>
    <property type="match status" value="1"/>
</dbReference>
<dbReference type="PROSITE" id="PS50817">
    <property type="entry name" value="INTEIN_N_TER"/>
    <property type="match status" value="1"/>
</dbReference>
<evidence type="ECO:0000256" key="4">
    <source>
        <dbReference type="ARBA" id="ARBA00023000"/>
    </source>
</evidence>
<reference evidence="10" key="1">
    <citation type="journal article" date="2020" name="bioRxiv">
        <title>A rank-normalized archaeal taxonomy based on genome phylogeny resolves widespread incomplete and uneven classifications.</title>
        <authorList>
            <person name="Rinke C."/>
            <person name="Chuvochina M."/>
            <person name="Mussig A.J."/>
            <person name="Chaumeil P.-A."/>
            <person name="Waite D.W."/>
            <person name="Whitman W.B."/>
            <person name="Parks D.H."/>
            <person name="Hugenholtz P."/>
        </authorList>
    </citation>
    <scope>NUCLEOTIDE SEQUENCE [LARGE SCALE GENOMIC DNA]</scope>
</reference>
<dbReference type="GO" id="GO:0140664">
    <property type="term" value="F:ATP-dependent DNA damage sensor activity"/>
    <property type="evidence" value="ECO:0007669"/>
    <property type="project" value="InterPro"/>
</dbReference>
<feature type="domain" description="RecA family profile 2" evidence="7">
    <location>
        <begin position="768"/>
        <end position="830"/>
    </location>
</feature>
<organism evidence="9 10">
    <name type="scientific">Candidatus Iainarchaeum sp</name>
    <dbReference type="NCBI Taxonomy" id="3101447"/>
    <lineage>
        <taxon>Archaea</taxon>
        <taxon>Candidatus Iainarchaeota</taxon>
        <taxon>Candidatus Iainarchaeia</taxon>
        <taxon>Candidatus Iainarchaeales</taxon>
        <taxon>Candidatus Iainarchaeaceae</taxon>
        <taxon>Candidatus Iainarchaeum</taxon>
    </lineage>
</organism>
<dbReference type="InterPro" id="IPR006142">
    <property type="entry name" value="INTEIN"/>
</dbReference>
<keyword evidence="2" id="KW-0068">Autocatalytic cleavage</keyword>
<dbReference type="InterPro" id="IPR003587">
    <property type="entry name" value="Hint_dom_N"/>
</dbReference>
<evidence type="ECO:0000256" key="5">
    <source>
        <dbReference type="ARBA" id="ARBA00023125"/>
    </source>
</evidence>
<proteinExistence type="predicted"/>
<protein>
    <submittedName>
        <fullName evidence="9">DNA repair and recombination protein RadA</fullName>
    </submittedName>
</protein>
<keyword evidence="5" id="KW-0238">DNA-binding</keyword>
<dbReference type="InterPro" id="IPR020587">
    <property type="entry name" value="RecA_monomer-monomer_interface"/>
</dbReference>
<dbReference type="InterPro" id="IPR013632">
    <property type="entry name" value="Rad51_C"/>
</dbReference>
<dbReference type="Pfam" id="PF14520">
    <property type="entry name" value="HHH_5"/>
    <property type="match status" value="1"/>
</dbReference>
<dbReference type="NCBIfam" id="TIGR01445">
    <property type="entry name" value="intein_Nterm"/>
    <property type="match status" value="1"/>
</dbReference>
<dbReference type="Pfam" id="PF08423">
    <property type="entry name" value="Rad51"/>
    <property type="match status" value="2"/>
</dbReference>
<evidence type="ECO:0000256" key="2">
    <source>
        <dbReference type="ARBA" id="ARBA00022813"/>
    </source>
</evidence>
<accession>A0A7J4IZD8</accession>
<feature type="domain" description="DOD-type homing endonuclease" evidence="8">
    <location>
        <begin position="250"/>
        <end position="372"/>
    </location>
</feature>
<dbReference type="PANTHER" id="PTHR22942:SF30">
    <property type="entry name" value="MEIOTIC RECOMBINATION PROTEIN DMC1_LIM15 HOMOLOG"/>
    <property type="match status" value="1"/>
</dbReference>
<evidence type="ECO:0000313" key="9">
    <source>
        <dbReference type="EMBL" id="HIH09655.1"/>
    </source>
</evidence>
<evidence type="ECO:0000259" key="8">
    <source>
        <dbReference type="PROSITE" id="PS50819"/>
    </source>
</evidence>
<dbReference type="SUPFAM" id="SSF51294">
    <property type="entry name" value="Hedgehog/intein (Hint) domain"/>
    <property type="match status" value="1"/>
</dbReference>
<dbReference type="PROSITE" id="PS50163">
    <property type="entry name" value="RECA_3"/>
    <property type="match status" value="1"/>
</dbReference>
<dbReference type="InterPro" id="IPR027434">
    <property type="entry name" value="Homing_endonucl"/>
</dbReference>
<evidence type="ECO:0000259" key="6">
    <source>
        <dbReference type="PROSITE" id="PS50162"/>
    </source>
</evidence>
<evidence type="ECO:0000313" key="10">
    <source>
        <dbReference type="Proteomes" id="UP000565078"/>
    </source>
</evidence>
<dbReference type="InterPro" id="IPR036844">
    <property type="entry name" value="Hint_dom_sf"/>
</dbReference>
<dbReference type="PROSITE" id="PS50162">
    <property type="entry name" value="RECA_2"/>
    <property type="match status" value="1"/>
</dbReference>
<comment type="caution">
    <text evidence="9">The sequence shown here is derived from an EMBL/GenBank/DDBJ whole genome shotgun (WGS) entry which is preliminary data.</text>
</comment>
<dbReference type="PRINTS" id="PR00379">
    <property type="entry name" value="INTEIN"/>
</dbReference>